<feature type="binding site" evidence="13">
    <location>
        <position position="228"/>
    </location>
    <ligand>
        <name>Zn(2+)</name>
        <dbReference type="ChEBI" id="CHEBI:29105"/>
    </ligand>
</feature>
<evidence type="ECO:0000256" key="12">
    <source>
        <dbReference type="ARBA" id="ARBA00047398"/>
    </source>
</evidence>
<dbReference type="PANTHER" id="PTHR10890:SF3">
    <property type="entry name" value="CYSTEINE--TRNA LIGASE, CYTOPLASMIC"/>
    <property type="match status" value="1"/>
</dbReference>
<dbReference type="InterPro" id="IPR024909">
    <property type="entry name" value="Cys-tRNA/MSH_ligase"/>
</dbReference>
<dbReference type="EC" id="6.1.1.16" evidence="13"/>
<comment type="caution">
    <text evidence="15">The sequence shown here is derived from an EMBL/GenBank/DDBJ whole genome shotgun (WGS) entry which is preliminary data.</text>
</comment>
<evidence type="ECO:0000256" key="1">
    <source>
        <dbReference type="ARBA" id="ARBA00004496"/>
    </source>
</evidence>
<evidence type="ECO:0000256" key="4">
    <source>
        <dbReference type="ARBA" id="ARBA00022490"/>
    </source>
</evidence>
<accession>A0A0R2CL04</accession>
<feature type="binding site" evidence="13">
    <location>
        <position position="257"/>
    </location>
    <ligand>
        <name>Zn(2+)</name>
        <dbReference type="ChEBI" id="CHEBI:29105"/>
    </ligand>
</feature>
<keyword evidence="4 13" id="KW-0963">Cytoplasm</keyword>
<sequence length="490" mass="55771">MFRTFSCHKTIEGGVNLIQLYNTLTNKKEVFRPLTPGVINMYVCGPTVYNYIHIGNARSAIAFDTIRRYFEFRGFKVNYVSNFTDVDDKIIKAAQQQHLTALQVADKYIKAFYADTDALNIQRATLNPRVTETMAEIIDFIQVLLDKGYAYQASGDIYYRARRFKNYGQLSGQSIDELEQGASQRVTAADEAKKEDPLDFALWKQAKPNEVYWQSPWGKGRPGWHIECSVMATKFLGETIDIHAGGQDLEFPHHENEIAQSEAKTGKKFASYWLHNGFVTIGADDQKMSKSLGNFITVHELIKKIDPQVLRFFMATTQYRRPIRYSQENLADATANLNKLKTAYQNAAYRLNSANDGPLSPKLQEFVDLQRQKFIAAMDDDFNVQNAVMAIYELAKQLNISVATTGVSKTDLLCLQEQLQQLTEVLGVKLRLPQKDKEFTNKINDLVHQRDLARQHHDFAQSDSIRDQLRAAGVILEDTPQGTRWKLANG</sequence>
<dbReference type="Pfam" id="PF01406">
    <property type="entry name" value="tRNA-synt_1e"/>
    <property type="match status" value="1"/>
</dbReference>
<evidence type="ECO:0000256" key="11">
    <source>
        <dbReference type="ARBA" id="ARBA00023146"/>
    </source>
</evidence>
<dbReference type="Pfam" id="PF09190">
    <property type="entry name" value="DALR_2"/>
    <property type="match status" value="1"/>
</dbReference>
<comment type="subcellular location">
    <subcellularLocation>
        <location evidence="1 13">Cytoplasm</location>
    </subcellularLocation>
</comment>
<dbReference type="GO" id="GO:0005524">
    <property type="term" value="F:ATP binding"/>
    <property type="evidence" value="ECO:0007669"/>
    <property type="project" value="UniProtKB-UniRule"/>
</dbReference>
<organism evidence="15 16">
    <name type="scientific">Liquorilactobacillus vini DSM 20605</name>
    <dbReference type="NCBI Taxonomy" id="1133569"/>
    <lineage>
        <taxon>Bacteria</taxon>
        <taxon>Bacillati</taxon>
        <taxon>Bacillota</taxon>
        <taxon>Bacilli</taxon>
        <taxon>Lactobacillales</taxon>
        <taxon>Lactobacillaceae</taxon>
        <taxon>Liquorilactobacillus</taxon>
    </lineage>
</organism>
<evidence type="ECO:0000256" key="9">
    <source>
        <dbReference type="ARBA" id="ARBA00022840"/>
    </source>
</evidence>
<dbReference type="InterPro" id="IPR032678">
    <property type="entry name" value="tRNA-synt_1_cat_dom"/>
</dbReference>
<evidence type="ECO:0000313" key="16">
    <source>
        <dbReference type="Proteomes" id="UP000051576"/>
    </source>
</evidence>
<feature type="short sequence motif" description="'HIGH' region" evidence="13">
    <location>
        <begin position="46"/>
        <end position="56"/>
    </location>
</feature>
<dbReference type="InterPro" id="IPR015803">
    <property type="entry name" value="Cys-tRNA-ligase"/>
</dbReference>
<evidence type="ECO:0000256" key="3">
    <source>
        <dbReference type="ARBA" id="ARBA00011245"/>
    </source>
</evidence>
<keyword evidence="8 13" id="KW-0862">Zinc</keyword>
<evidence type="ECO:0000259" key="14">
    <source>
        <dbReference type="SMART" id="SM00840"/>
    </source>
</evidence>
<evidence type="ECO:0000256" key="2">
    <source>
        <dbReference type="ARBA" id="ARBA00005594"/>
    </source>
</evidence>
<dbReference type="FunFam" id="3.40.50.620:FF:000009">
    <property type="entry name" value="Cysteine--tRNA ligase"/>
    <property type="match status" value="1"/>
</dbReference>
<dbReference type="InterPro" id="IPR015273">
    <property type="entry name" value="Cys-tRNA-synt_Ia_DALR"/>
</dbReference>
<keyword evidence="5 13" id="KW-0436">Ligase</keyword>
<proteinExistence type="inferred from homology"/>
<comment type="catalytic activity">
    <reaction evidence="12 13">
        <text>tRNA(Cys) + L-cysteine + ATP = L-cysteinyl-tRNA(Cys) + AMP + diphosphate</text>
        <dbReference type="Rhea" id="RHEA:17773"/>
        <dbReference type="Rhea" id="RHEA-COMP:9661"/>
        <dbReference type="Rhea" id="RHEA-COMP:9679"/>
        <dbReference type="ChEBI" id="CHEBI:30616"/>
        <dbReference type="ChEBI" id="CHEBI:33019"/>
        <dbReference type="ChEBI" id="CHEBI:35235"/>
        <dbReference type="ChEBI" id="CHEBI:78442"/>
        <dbReference type="ChEBI" id="CHEBI:78517"/>
        <dbReference type="ChEBI" id="CHEBI:456215"/>
        <dbReference type="EC" id="6.1.1.16"/>
    </reaction>
</comment>
<dbReference type="SUPFAM" id="SSF47323">
    <property type="entry name" value="Anticodon-binding domain of a subclass of class I aminoacyl-tRNA synthetases"/>
    <property type="match status" value="1"/>
</dbReference>
<dbReference type="InterPro" id="IPR014729">
    <property type="entry name" value="Rossmann-like_a/b/a_fold"/>
</dbReference>
<name>A0A0R2CL04_9LACO</name>
<feature type="domain" description="Cysteinyl-tRNA synthetase class Ia DALR" evidence="14">
    <location>
        <begin position="373"/>
        <end position="440"/>
    </location>
</feature>
<dbReference type="eggNOG" id="COG0215">
    <property type="taxonomic scope" value="Bacteria"/>
</dbReference>
<dbReference type="PATRIC" id="fig|1133569.4.peg.837"/>
<dbReference type="SMART" id="SM00840">
    <property type="entry name" value="DALR_2"/>
    <property type="match status" value="1"/>
</dbReference>
<dbReference type="PRINTS" id="PR00983">
    <property type="entry name" value="TRNASYNTHCYS"/>
</dbReference>
<dbReference type="STRING" id="1133569.FD21_GL000775"/>
<evidence type="ECO:0000256" key="8">
    <source>
        <dbReference type="ARBA" id="ARBA00022833"/>
    </source>
</evidence>
<keyword evidence="9 13" id="KW-0067">ATP-binding</keyword>
<feature type="binding site" evidence="13">
    <location>
        <position position="253"/>
    </location>
    <ligand>
        <name>Zn(2+)</name>
        <dbReference type="ChEBI" id="CHEBI:29105"/>
    </ligand>
</feature>
<protein>
    <recommendedName>
        <fullName evidence="13">Cysteine--tRNA ligase</fullName>
        <ecNumber evidence="13">6.1.1.16</ecNumber>
    </recommendedName>
    <alternativeName>
        <fullName evidence="13">Cysteinyl-tRNA synthetase</fullName>
        <shortName evidence="13">CysRS</shortName>
    </alternativeName>
</protein>
<dbReference type="GO" id="GO:0008270">
    <property type="term" value="F:zinc ion binding"/>
    <property type="evidence" value="ECO:0007669"/>
    <property type="project" value="UniProtKB-UniRule"/>
</dbReference>
<evidence type="ECO:0000256" key="6">
    <source>
        <dbReference type="ARBA" id="ARBA00022723"/>
    </source>
</evidence>
<feature type="binding site" evidence="13">
    <location>
        <position position="290"/>
    </location>
    <ligand>
        <name>ATP</name>
        <dbReference type="ChEBI" id="CHEBI:30616"/>
    </ligand>
</feature>
<dbReference type="Gene3D" id="1.20.120.1910">
    <property type="entry name" value="Cysteine-tRNA ligase, C-terminal anti-codon recognition domain"/>
    <property type="match status" value="1"/>
</dbReference>
<dbReference type="InterPro" id="IPR009080">
    <property type="entry name" value="tRNAsynth_Ia_anticodon-bd"/>
</dbReference>
<dbReference type="EMBL" id="AYYX01000020">
    <property type="protein sequence ID" value="KRM88838.1"/>
    <property type="molecule type" value="Genomic_DNA"/>
</dbReference>
<evidence type="ECO:0000256" key="5">
    <source>
        <dbReference type="ARBA" id="ARBA00022598"/>
    </source>
</evidence>
<keyword evidence="7 13" id="KW-0547">Nucleotide-binding</keyword>
<reference evidence="15 16" key="1">
    <citation type="journal article" date="2015" name="Genome Announc.">
        <title>Expanding the biotechnology potential of lactobacilli through comparative genomics of 213 strains and associated genera.</title>
        <authorList>
            <person name="Sun Z."/>
            <person name="Harris H.M."/>
            <person name="McCann A."/>
            <person name="Guo C."/>
            <person name="Argimon S."/>
            <person name="Zhang W."/>
            <person name="Yang X."/>
            <person name="Jeffery I.B."/>
            <person name="Cooney J.C."/>
            <person name="Kagawa T.F."/>
            <person name="Liu W."/>
            <person name="Song Y."/>
            <person name="Salvetti E."/>
            <person name="Wrobel A."/>
            <person name="Rasinkangas P."/>
            <person name="Parkhill J."/>
            <person name="Rea M.C."/>
            <person name="O'Sullivan O."/>
            <person name="Ritari J."/>
            <person name="Douillard F.P."/>
            <person name="Paul Ross R."/>
            <person name="Yang R."/>
            <person name="Briner A.E."/>
            <person name="Felis G.E."/>
            <person name="de Vos W.M."/>
            <person name="Barrangou R."/>
            <person name="Klaenhammer T.R."/>
            <person name="Caufield P.W."/>
            <person name="Cui Y."/>
            <person name="Zhang H."/>
            <person name="O'Toole P.W."/>
        </authorList>
    </citation>
    <scope>NUCLEOTIDE SEQUENCE [LARGE SCALE GENOMIC DNA]</scope>
    <source>
        <strain evidence="15 16">DSM 20605</strain>
    </source>
</reference>
<dbReference type="HAMAP" id="MF_00041">
    <property type="entry name" value="Cys_tRNA_synth"/>
    <property type="match status" value="1"/>
</dbReference>
<dbReference type="Proteomes" id="UP000051576">
    <property type="component" value="Unassembled WGS sequence"/>
</dbReference>
<evidence type="ECO:0000256" key="7">
    <source>
        <dbReference type="ARBA" id="ARBA00022741"/>
    </source>
</evidence>
<feature type="binding site" evidence="13">
    <location>
        <position position="44"/>
    </location>
    <ligand>
        <name>Zn(2+)</name>
        <dbReference type="ChEBI" id="CHEBI:29105"/>
    </ligand>
</feature>
<dbReference type="Gene3D" id="3.40.50.620">
    <property type="entry name" value="HUPs"/>
    <property type="match status" value="1"/>
</dbReference>
<dbReference type="GO" id="GO:0006423">
    <property type="term" value="P:cysteinyl-tRNA aminoacylation"/>
    <property type="evidence" value="ECO:0007669"/>
    <property type="project" value="UniProtKB-UniRule"/>
</dbReference>
<gene>
    <name evidence="13" type="primary">cysS</name>
    <name evidence="15" type="ORF">FD21_GL000775</name>
</gene>
<dbReference type="CDD" id="cd00672">
    <property type="entry name" value="CysRS_core"/>
    <property type="match status" value="1"/>
</dbReference>
<dbReference type="PANTHER" id="PTHR10890">
    <property type="entry name" value="CYSTEINYL-TRNA SYNTHETASE"/>
    <property type="match status" value="1"/>
</dbReference>
<comment type="cofactor">
    <cofactor evidence="13">
        <name>Zn(2+)</name>
        <dbReference type="ChEBI" id="CHEBI:29105"/>
    </cofactor>
    <text evidence="13">Binds 1 zinc ion per subunit.</text>
</comment>
<evidence type="ECO:0000313" key="15">
    <source>
        <dbReference type="EMBL" id="KRM88838.1"/>
    </source>
</evidence>
<keyword evidence="16" id="KW-1185">Reference proteome</keyword>
<dbReference type="GO" id="GO:0005829">
    <property type="term" value="C:cytosol"/>
    <property type="evidence" value="ECO:0007669"/>
    <property type="project" value="TreeGrafter"/>
</dbReference>
<keyword evidence="10 13" id="KW-0648">Protein biosynthesis</keyword>
<dbReference type="SUPFAM" id="SSF52374">
    <property type="entry name" value="Nucleotidylyl transferase"/>
    <property type="match status" value="1"/>
</dbReference>
<keyword evidence="6 13" id="KW-0479">Metal-binding</keyword>
<feature type="short sequence motif" description="'KMSKS' region" evidence="13">
    <location>
        <begin position="287"/>
        <end position="291"/>
    </location>
</feature>
<evidence type="ECO:0000256" key="13">
    <source>
        <dbReference type="HAMAP-Rule" id="MF_00041"/>
    </source>
</evidence>
<comment type="subunit">
    <text evidence="3 13">Monomer.</text>
</comment>
<comment type="similarity">
    <text evidence="2 13">Belongs to the class-I aminoacyl-tRNA synthetase family.</text>
</comment>
<keyword evidence="11 13" id="KW-0030">Aminoacyl-tRNA synthetase</keyword>
<evidence type="ECO:0000256" key="10">
    <source>
        <dbReference type="ARBA" id="ARBA00022917"/>
    </source>
</evidence>
<dbReference type="AlphaFoldDB" id="A0A0R2CL04"/>
<dbReference type="GO" id="GO:0004817">
    <property type="term" value="F:cysteine-tRNA ligase activity"/>
    <property type="evidence" value="ECO:0007669"/>
    <property type="project" value="UniProtKB-UniRule"/>
</dbReference>
<dbReference type="NCBIfam" id="TIGR00435">
    <property type="entry name" value="cysS"/>
    <property type="match status" value="1"/>
</dbReference>